<dbReference type="PROSITE" id="PS50405">
    <property type="entry name" value="GST_CTER"/>
    <property type="match status" value="1"/>
</dbReference>
<dbReference type="GO" id="GO:0006749">
    <property type="term" value="P:glutathione metabolic process"/>
    <property type="evidence" value="ECO:0007669"/>
    <property type="project" value="TreeGrafter"/>
</dbReference>
<proteinExistence type="inferred from homology"/>
<gene>
    <name evidence="11" type="ORF">DPX16_13194</name>
</gene>
<evidence type="ECO:0000313" key="12">
    <source>
        <dbReference type="Proteomes" id="UP000281406"/>
    </source>
</evidence>
<dbReference type="InterPro" id="IPR004046">
    <property type="entry name" value="GST_C"/>
</dbReference>
<dbReference type="GO" id="GO:0004364">
    <property type="term" value="F:glutathione transferase activity"/>
    <property type="evidence" value="ECO:0007669"/>
    <property type="project" value="UniProtKB-EC"/>
</dbReference>
<dbReference type="FunFam" id="1.20.1050.10:FF:000008">
    <property type="entry name" value="Glutathione S-transferase theta-1"/>
    <property type="match status" value="1"/>
</dbReference>
<comment type="subunit">
    <text evidence="4">Homodimer.</text>
</comment>
<dbReference type="InterPro" id="IPR051369">
    <property type="entry name" value="GST_Theta"/>
</dbReference>
<dbReference type="Pfam" id="PF00043">
    <property type="entry name" value="GST_C"/>
    <property type="match status" value="1"/>
</dbReference>
<accession>A0A3N0YMQ1</accession>
<evidence type="ECO:0000256" key="2">
    <source>
        <dbReference type="ARBA" id="ARBA00005851"/>
    </source>
</evidence>
<dbReference type="Proteomes" id="UP000281406">
    <property type="component" value="Unassembled WGS sequence"/>
</dbReference>
<comment type="subcellular location">
    <subcellularLocation>
        <location evidence="1">Cytoplasm</location>
    </subcellularLocation>
</comment>
<keyword evidence="12" id="KW-1185">Reference proteome</keyword>
<dbReference type="OrthoDB" id="6080988at2759"/>
<evidence type="ECO:0000256" key="4">
    <source>
        <dbReference type="ARBA" id="ARBA00011738"/>
    </source>
</evidence>
<dbReference type="PANTHER" id="PTHR43917:SF9">
    <property type="entry name" value="GLUTATHIONE S-TRANSFERASE THETA-1"/>
    <property type="match status" value="1"/>
</dbReference>
<dbReference type="Gene3D" id="3.30.429.10">
    <property type="entry name" value="Macrophage Migration Inhibitory Factor"/>
    <property type="match status" value="1"/>
</dbReference>
<protein>
    <recommendedName>
        <fullName evidence="5">glutathione transferase</fullName>
        <ecNumber evidence="5">2.5.1.18</ecNumber>
    </recommendedName>
</protein>
<evidence type="ECO:0000256" key="8">
    <source>
        <dbReference type="ARBA" id="ARBA00047960"/>
    </source>
</evidence>
<feature type="domain" description="GST C-terminal" evidence="10">
    <location>
        <begin position="214"/>
        <end position="350"/>
    </location>
</feature>
<dbReference type="EC" id="2.5.1.18" evidence="5"/>
<feature type="compositionally biased region" description="Low complexity" evidence="9">
    <location>
        <begin position="27"/>
        <end position="42"/>
    </location>
</feature>
<evidence type="ECO:0000313" key="11">
    <source>
        <dbReference type="EMBL" id="ROL47479.1"/>
    </source>
</evidence>
<evidence type="ECO:0000256" key="5">
    <source>
        <dbReference type="ARBA" id="ARBA00012452"/>
    </source>
</evidence>
<dbReference type="InterPro" id="IPR001398">
    <property type="entry name" value="Macrophage_inhib_fac"/>
</dbReference>
<feature type="region of interest" description="Disordered" evidence="9">
    <location>
        <begin position="27"/>
        <end position="52"/>
    </location>
</feature>
<dbReference type="InterPro" id="IPR014347">
    <property type="entry name" value="Tautomerase/MIF_sf"/>
</dbReference>
<dbReference type="InterPro" id="IPR010987">
    <property type="entry name" value="Glutathione-S-Trfase_C-like"/>
</dbReference>
<evidence type="ECO:0000256" key="7">
    <source>
        <dbReference type="ARBA" id="ARBA00022679"/>
    </source>
</evidence>
<dbReference type="PROSITE" id="PS51808">
    <property type="entry name" value="CHCH"/>
    <property type="match status" value="1"/>
</dbReference>
<evidence type="ECO:0000256" key="1">
    <source>
        <dbReference type="ARBA" id="ARBA00004496"/>
    </source>
</evidence>
<evidence type="ECO:0000256" key="9">
    <source>
        <dbReference type="SAM" id="MobiDB-lite"/>
    </source>
</evidence>
<comment type="catalytic activity">
    <reaction evidence="8">
        <text>RX + glutathione = an S-substituted glutathione + a halide anion + H(+)</text>
        <dbReference type="Rhea" id="RHEA:16437"/>
        <dbReference type="ChEBI" id="CHEBI:15378"/>
        <dbReference type="ChEBI" id="CHEBI:16042"/>
        <dbReference type="ChEBI" id="CHEBI:17792"/>
        <dbReference type="ChEBI" id="CHEBI:57925"/>
        <dbReference type="ChEBI" id="CHEBI:90779"/>
        <dbReference type="EC" id="2.5.1.18"/>
    </reaction>
</comment>
<evidence type="ECO:0000256" key="6">
    <source>
        <dbReference type="ARBA" id="ARBA00022490"/>
    </source>
</evidence>
<dbReference type="SUPFAM" id="SSF47616">
    <property type="entry name" value="GST C-terminal domain-like"/>
    <property type="match status" value="1"/>
</dbReference>
<evidence type="ECO:0000259" key="10">
    <source>
        <dbReference type="PROSITE" id="PS50405"/>
    </source>
</evidence>
<dbReference type="Gene3D" id="1.20.1050.10">
    <property type="match status" value="1"/>
</dbReference>
<dbReference type="CDD" id="cd03183">
    <property type="entry name" value="GST_C_Theta"/>
    <property type="match status" value="1"/>
</dbReference>
<keyword evidence="7 11" id="KW-0808">Transferase</keyword>
<comment type="similarity">
    <text evidence="3">Belongs to the GST superfamily. Theta family.</text>
</comment>
<sequence>MATTAAGVAVGSAVGHVMGSAITGAFSGGSSSSEAPKPAPTSQEPSRLPPSQSGPCLFEVRQFLDCATTQADLALCEGFNEALKQCKLSHVGSRTCEIMPFIDLETNLPASKFPENFLKRLCTTLAAALGKPEDRMNLVVKTDLPMMIAGSCSPCILMSVSAIGVTDTAEKNKEHSAKIFQFLKGEFELSDDRVAIMMYLAEKFHTPDYWYPADLQKRARVNEYLSWQHSAIRMHGSKILWFKLLIPKAMGVEVPKEKLDTTEEYLDASLKLFEEKFLQKSLFIVGDQISLADLVAVVEIMQPLGAGMDVFENRPKLKAWKDRVREEIGVELFDEAHQAILSVQEAVKTMDPKKMEPLKHKILKHFLS</sequence>
<keyword evidence="6" id="KW-0963">Cytoplasm</keyword>
<feature type="compositionally biased region" description="Polar residues" evidence="9">
    <location>
        <begin position="43"/>
        <end position="52"/>
    </location>
</feature>
<comment type="caution">
    <text evidence="11">The sequence shown here is derived from an EMBL/GenBank/DDBJ whole genome shotgun (WGS) entry which is preliminary data.</text>
</comment>
<evidence type="ECO:0000256" key="3">
    <source>
        <dbReference type="ARBA" id="ARBA00009899"/>
    </source>
</evidence>
<dbReference type="GO" id="GO:0005737">
    <property type="term" value="C:cytoplasm"/>
    <property type="evidence" value="ECO:0007669"/>
    <property type="project" value="UniProtKB-SubCell"/>
</dbReference>
<dbReference type="AlphaFoldDB" id="A0A3N0YMQ1"/>
<comment type="similarity">
    <text evidence="2">Belongs to the MIF family.</text>
</comment>
<organism evidence="11 12">
    <name type="scientific">Anabarilius grahami</name>
    <name type="common">Kanglang fish</name>
    <name type="synonym">Barilius grahami</name>
    <dbReference type="NCBI Taxonomy" id="495550"/>
    <lineage>
        <taxon>Eukaryota</taxon>
        <taxon>Metazoa</taxon>
        <taxon>Chordata</taxon>
        <taxon>Craniata</taxon>
        <taxon>Vertebrata</taxon>
        <taxon>Euteleostomi</taxon>
        <taxon>Actinopterygii</taxon>
        <taxon>Neopterygii</taxon>
        <taxon>Teleostei</taxon>
        <taxon>Ostariophysi</taxon>
        <taxon>Cypriniformes</taxon>
        <taxon>Xenocyprididae</taxon>
        <taxon>Xenocypridinae</taxon>
        <taxon>Xenocypridinae incertae sedis</taxon>
        <taxon>Anabarilius</taxon>
    </lineage>
</organism>
<dbReference type="Pfam" id="PF01187">
    <property type="entry name" value="MIF"/>
    <property type="match status" value="1"/>
</dbReference>
<name>A0A3N0YMQ1_ANAGA</name>
<reference evidence="11 12" key="1">
    <citation type="submission" date="2018-10" db="EMBL/GenBank/DDBJ databases">
        <title>Genome assembly for a Yunnan-Guizhou Plateau 3E fish, Anabarilius grahami (Regan), and its evolutionary and genetic applications.</title>
        <authorList>
            <person name="Jiang W."/>
        </authorList>
    </citation>
    <scope>NUCLEOTIDE SEQUENCE [LARGE SCALE GENOMIC DNA]</scope>
    <source>
        <strain evidence="11">AG-KIZ</strain>
        <tissue evidence="11">Muscle</tissue>
    </source>
</reference>
<dbReference type="PANTHER" id="PTHR43917">
    <property type="match status" value="1"/>
</dbReference>
<dbReference type="EMBL" id="RJVU01035392">
    <property type="protein sequence ID" value="ROL47479.1"/>
    <property type="molecule type" value="Genomic_DNA"/>
</dbReference>
<dbReference type="InterPro" id="IPR040077">
    <property type="entry name" value="GST_C_Theta"/>
</dbReference>
<dbReference type="SUPFAM" id="SSF55331">
    <property type="entry name" value="Tautomerase/MIF"/>
    <property type="match status" value="1"/>
</dbReference>
<dbReference type="InterPro" id="IPR036282">
    <property type="entry name" value="Glutathione-S-Trfase_C_sf"/>
</dbReference>